<feature type="region of interest" description="Disordered" evidence="1">
    <location>
        <begin position="1"/>
        <end position="45"/>
    </location>
</feature>
<proteinExistence type="predicted"/>
<organism evidence="3">
    <name type="scientific">Odontella aurita</name>
    <dbReference type="NCBI Taxonomy" id="265563"/>
    <lineage>
        <taxon>Eukaryota</taxon>
        <taxon>Sar</taxon>
        <taxon>Stramenopiles</taxon>
        <taxon>Ochrophyta</taxon>
        <taxon>Bacillariophyta</taxon>
        <taxon>Mediophyceae</taxon>
        <taxon>Biddulphiophycidae</taxon>
        <taxon>Eupodiscales</taxon>
        <taxon>Odontellaceae</taxon>
        <taxon>Odontella</taxon>
    </lineage>
</organism>
<evidence type="ECO:0000256" key="1">
    <source>
        <dbReference type="SAM" id="MobiDB-lite"/>
    </source>
</evidence>
<reference evidence="3" key="1">
    <citation type="submission" date="2021-01" db="EMBL/GenBank/DDBJ databases">
        <authorList>
            <person name="Corre E."/>
            <person name="Pelletier E."/>
            <person name="Niang G."/>
            <person name="Scheremetjew M."/>
            <person name="Finn R."/>
            <person name="Kale V."/>
            <person name="Holt S."/>
            <person name="Cochrane G."/>
            <person name="Meng A."/>
            <person name="Brown T."/>
            <person name="Cohen L."/>
        </authorList>
    </citation>
    <scope>NUCLEOTIDE SEQUENCE</scope>
    <source>
        <strain evidence="3">Isolate 1302-5</strain>
    </source>
</reference>
<accession>A0A7S4K432</accession>
<evidence type="ECO:0000256" key="2">
    <source>
        <dbReference type="SAM" id="Phobius"/>
    </source>
</evidence>
<gene>
    <name evidence="3" type="ORF">OAUR00152_LOCUS38723</name>
</gene>
<protein>
    <submittedName>
        <fullName evidence="3">Uncharacterized protein</fullName>
    </submittedName>
</protein>
<feature type="compositionally biased region" description="Polar residues" evidence="1">
    <location>
        <begin position="1"/>
        <end position="11"/>
    </location>
</feature>
<keyword evidence="2" id="KW-0472">Membrane</keyword>
<keyword evidence="2" id="KW-1133">Transmembrane helix</keyword>
<sequence>METPSANSAEQSSEETYNDDPPSPAELTSAENEGGGGAGGSTPRRSRCTECWHIVAATIPVASWFLLAVSCISLIFSFFFSAMGDMWLSDMLTLTSAFTFILSVLAFFASLCASRRLGYFY</sequence>
<feature type="transmembrane region" description="Helical" evidence="2">
    <location>
        <begin position="92"/>
        <end position="113"/>
    </location>
</feature>
<keyword evidence="2" id="KW-0812">Transmembrane</keyword>
<dbReference type="EMBL" id="HBKQ01056616">
    <property type="protein sequence ID" value="CAE2283010.1"/>
    <property type="molecule type" value="Transcribed_RNA"/>
</dbReference>
<name>A0A7S4K432_9STRA</name>
<evidence type="ECO:0000313" key="3">
    <source>
        <dbReference type="EMBL" id="CAE2283010.1"/>
    </source>
</evidence>
<feature type="transmembrane region" description="Helical" evidence="2">
    <location>
        <begin position="54"/>
        <end position="80"/>
    </location>
</feature>
<dbReference type="AlphaFoldDB" id="A0A7S4K432"/>